<dbReference type="InterPro" id="IPR003439">
    <property type="entry name" value="ABC_transporter-like_ATP-bd"/>
</dbReference>
<sequence>MTALYATHNLAVGYVHGKHTTTLLSGLNLSIERGQLVALLGQNGAGKSTLLRALTCASRPLEGWIEVDGRNLGGISLRERSRLIGLVTTDRIQAGALTVTELVALGRQPHTGFLGRLDDDDRAIVAQAIASVGITAKAQSYVAQLSDGERQKAMIARALAQHTPIIVLDEPTAFLDAASRIETMQLLASLAHEQHKAVVLSTHDISRSLLLTDQLWLITRDRQVLAGPTRAMVHSSAMDRVFSSPHVVFNQEHCDYEPQH</sequence>
<dbReference type="InterPro" id="IPR027417">
    <property type="entry name" value="P-loop_NTPase"/>
</dbReference>
<protein>
    <submittedName>
        <fullName evidence="4">ABC transporter ATP-binding protein</fullName>
    </submittedName>
</protein>
<dbReference type="Pfam" id="PF00005">
    <property type="entry name" value="ABC_tran"/>
    <property type="match status" value="1"/>
</dbReference>
<dbReference type="SMART" id="SM00382">
    <property type="entry name" value="AAA"/>
    <property type="match status" value="1"/>
</dbReference>
<keyword evidence="5" id="KW-1185">Reference proteome</keyword>
<dbReference type="InterPro" id="IPR003593">
    <property type="entry name" value="AAA+_ATPase"/>
</dbReference>
<dbReference type="SUPFAM" id="SSF52540">
    <property type="entry name" value="P-loop containing nucleoside triphosphate hydrolases"/>
    <property type="match status" value="1"/>
</dbReference>
<organism evidence="4 5">
    <name type="scientific">Sodaliphilus pleomorphus</name>
    <dbReference type="NCBI Taxonomy" id="2606626"/>
    <lineage>
        <taxon>Bacteria</taxon>
        <taxon>Pseudomonadati</taxon>
        <taxon>Bacteroidota</taxon>
        <taxon>Bacteroidia</taxon>
        <taxon>Bacteroidales</taxon>
        <taxon>Muribaculaceae</taxon>
        <taxon>Sodaliphilus</taxon>
    </lineage>
</organism>
<dbReference type="GO" id="GO:0016887">
    <property type="term" value="F:ATP hydrolysis activity"/>
    <property type="evidence" value="ECO:0007669"/>
    <property type="project" value="InterPro"/>
</dbReference>
<dbReference type="PANTHER" id="PTHR42794:SF2">
    <property type="entry name" value="ABC TRANSPORTER ATP-BINDING PROTEIN"/>
    <property type="match status" value="1"/>
</dbReference>
<dbReference type="Proteomes" id="UP000483362">
    <property type="component" value="Unassembled WGS sequence"/>
</dbReference>
<evidence type="ECO:0000256" key="1">
    <source>
        <dbReference type="ARBA" id="ARBA00022741"/>
    </source>
</evidence>
<evidence type="ECO:0000256" key="2">
    <source>
        <dbReference type="ARBA" id="ARBA00022840"/>
    </source>
</evidence>
<dbReference type="GO" id="GO:0005524">
    <property type="term" value="F:ATP binding"/>
    <property type="evidence" value="ECO:0007669"/>
    <property type="project" value="UniProtKB-KW"/>
</dbReference>
<dbReference type="PANTHER" id="PTHR42794">
    <property type="entry name" value="HEMIN IMPORT ATP-BINDING PROTEIN HMUV"/>
    <property type="match status" value="1"/>
</dbReference>
<reference evidence="4 5" key="1">
    <citation type="submission" date="2019-08" db="EMBL/GenBank/DDBJ databases">
        <title>In-depth cultivation of the pig gut microbiome towards novel bacterial diversity and tailored functional studies.</title>
        <authorList>
            <person name="Wylensek D."/>
            <person name="Hitch T.C.A."/>
            <person name="Clavel T."/>
        </authorList>
    </citation>
    <scope>NUCLEOTIDE SEQUENCE [LARGE SCALE GENOMIC DNA]</scope>
    <source>
        <strain evidence="4 5">Oil-RF-744-WCA-WT-10</strain>
    </source>
</reference>
<dbReference type="Gene3D" id="3.40.50.300">
    <property type="entry name" value="P-loop containing nucleotide triphosphate hydrolases"/>
    <property type="match status" value="1"/>
</dbReference>
<name>A0A6L5XF45_9BACT</name>
<feature type="domain" description="ABC transporter" evidence="3">
    <location>
        <begin position="7"/>
        <end position="245"/>
    </location>
</feature>
<comment type="caution">
    <text evidence="4">The sequence shown here is derived from an EMBL/GenBank/DDBJ whole genome shotgun (WGS) entry which is preliminary data.</text>
</comment>
<accession>A0A6L5XF45</accession>
<gene>
    <name evidence="4" type="ORF">FYJ29_10110</name>
</gene>
<dbReference type="RefSeq" id="WP_154327050.1">
    <property type="nucleotide sequence ID" value="NZ_CP045696.1"/>
</dbReference>
<evidence type="ECO:0000313" key="5">
    <source>
        <dbReference type="Proteomes" id="UP000483362"/>
    </source>
</evidence>
<dbReference type="EMBL" id="VULT01000016">
    <property type="protein sequence ID" value="MSS18106.1"/>
    <property type="molecule type" value="Genomic_DNA"/>
</dbReference>
<dbReference type="CDD" id="cd03214">
    <property type="entry name" value="ABC_Iron-Siderophores_B12_Hemin"/>
    <property type="match status" value="1"/>
</dbReference>
<proteinExistence type="predicted"/>
<dbReference type="AlphaFoldDB" id="A0A6L5XF45"/>
<keyword evidence="2 4" id="KW-0067">ATP-binding</keyword>
<dbReference type="PROSITE" id="PS50893">
    <property type="entry name" value="ABC_TRANSPORTER_2"/>
    <property type="match status" value="1"/>
</dbReference>
<evidence type="ECO:0000259" key="3">
    <source>
        <dbReference type="PROSITE" id="PS50893"/>
    </source>
</evidence>
<keyword evidence="1" id="KW-0547">Nucleotide-binding</keyword>
<evidence type="ECO:0000313" key="4">
    <source>
        <dbReference type="EMBL" id="MSS18106.1"/>
    </source>
</evidence>